<sequence>MLSKTYKIANPQGFHIRPTKLFVEKATVLPCEVHLISKGRRVNGKSSLGMLTLGLKTHDEVTLEVDGEREAEALDELGEVLTRIYE</sequence>
<evidence type="ECO:0000256" key="3">
    <source>
        <dbReference type="ARBA" id="ARBA00022683"/>
    </source>
</evidence>
<dbReference type="NCBIfam" id="TIGR01003">
    <property type="entry name" value="PTS_HPr_family"/>
    <property type="match status" value="1"/>
</dbReference>
<dbReference type="EMBL" id="JBHSED010000074">
    <property type="protein sequence ID" value="MFC4307448.1"/>
    <property type="molecule type" value="Genomic_DNA"/>
</dbReference>
<evidence type="ECO:0000256" key="1">
    <source>
        <dbReference type="ARBA" id="ARBA00004496"/>
    </source>
</evidence>
<organism evidence="5 6">
    <name type="scientific">Cohnella boryungensis</name>
    <dbReference type="NCBI Taxonomy" id="768479"/>
    <lineage>
        <taxon>Bacteria</taxon>
        <taxon>Bacillati</taxon>
        <taxon>Bacillota</taxon>
        <taxon>Bacilli</taxon>
        <taxon>Bacillales</taxon>
        <taxon>Paenibacillaceae</taxon>
        <taxon>Cohnella</taxon>
    </lineage>
</organism>
<feature type="domain" description="HPr" evidence="4">
    <location>
        <begin position="1"/>
        <end position="86"/>
    </location>
</feature>
<dbReference type="Pfam" id="PF00381">
    <property type="entry name" value="PTS-HPr"/>
    <property type="match status" value="1"/>
</dbReference>
<name>A0ABV8SLG4_9BACL</name>
<dbReference type="PROSITE" id="PS51350">
    <property type="entry name" value="PTS_HPR_DOM"/>
    <property type="match status" value="1"/>
</dbReference>
<gene>
    <name evidence="5" type="ORF">ACFO1S_28875</name>
</gene>
<evidence type="ECO:0000313" key="6">
    <source>
        <dbReference type="Proteomes" id="UP001595755"/>
    </source>
</evidence>
<comment type="subcellular location">
    <subcellularLocation>
        <location evidence="1">Cytoplasm</location>
    </subcellularLocation>
</comment>
<keyword evidence="2" id="KW-0963">Cytoplasm</keyword>
<reference evidence="6" key="1">
    <citation type="journal article" date="2019" name="Int. J. Syst. Evol. Microbiol.">
        <title>The Global Catalogue of Microorganisms (GCM) 10K type strain sequencing project: providing services to taxonomists for standard genome sequencing and annotation.</title>
        <authorList>
            <consortium name="The Broad Institute Genomics Platform"/>
            <consortium name="The Broad Institute Genome Sequencing Center for Infectious Disease"/>
            <person name="Wu L."/>
            <person name="Ma J."/>
        </authorList>
    </citation>
    <scope>NUCLEOTIDE SEQUENCE [LARGE SCALE GENOMIC DNA]</scope>
    <source>
        <strain evidence="6">CGMCC 4.1641</strain>
    </source>
</reference>
<protein>
    <submittedName>
        <fullName evidence="5">HPr family phosphocarrier protein</fullName>
    </submittedName>
</protein>
<keyword evidence="6" id="KW-1185">Reference proteome</keyword>
<dbReference type="SUPFAM" id="SSF55594">
    <property type="entry name" value="HPr-like"/>
    <property type="match status" value="1"/>
</dbReference>
<dbReference type="Proteomes" id="UP001595755">
    <property type="component" value="Unassembled WGS sequence"/>
</dbReference>
<dbReference type="RefSeq" id="WP_204603168.1">
    <property type="nucleotide sequence ID" value="NZ_JBHSED010000074.1"/>
</dbReference>
<dbReference type="Gene3D" id="3.30.1340.10">
    <property type="entry name" value="HPr-like"/>
    <property type="match status" value="1"/>
</dbReference>
<dbReference type="PANTHER" id="PTHR33705">
    <property type="entry name" value="PHOSPHOCARRIER PROTEIN HPR"/>
    <property type="match status" value="1"/>
</dbReference>
<dbReference type="PRINTS" id="PR00107">
    <property type="entry name" value="PHOSPHOCPHPR"/>
</dbReference>
<evidence type="ECO:0000259" key="4">
    <source>
        <dbReference type="PROSITE" id="PS51350"/>
    </source>
</evidence>
<dbReference type="PANTHER" id="PTHR33705:SF2">
    <property type="entry name" value="PHOSPHOCARRIER PROTEIN NPR"/>
    <property type="match status" value="1"/>
</dbReference>
<keyword evidence="3" id="KW-0598">Phosphotransferase system</keyword>
<dbReference type="InterPro" id="IPR035895">
    <property type="entry name" value="HPr-like_sf"/>
</dbReference>
<proteinExistence type="predicted"/>
<comment type="caution">
    <text evidence="5">The sequence shown here is derived from an EMBL/GenBank/DDBJ whole genome shotgun (WGS) entry which is preliminary data.</text>
</comment>
<dbReference type="InterPro" id="IPR050399">
    <property type="entry name" value="HPr"/>
</dbReference>
<dbReference type="InterPro" id="IPR000032">
    <property type="entry name" value="HPr-like"/>
</dbReference>
<accession>A0ABV8SLG4</accession>
<evidence type="ECO:0000313" key="5">
    <source>
        <dbReference type="EMBL" id="MFC4307448.1"/>
    </source>
</evidence>
<evidence type="ECO:0000256" key="2">
    <source>
        <dbReference type="ARBA" id="ARBA00022490"/>
    </source>
</evidence>